<accession>A0A841Z120</accession>
<name>A0A841Z120_9LIST</name>
<dbReference type="RefSeq" id="WP_185390461.1">
    <property type="nucleotide sequence ID" value="NZ_JAARQN010000028.1"/>
</dbReference>
<dbReference type="Proteomes" id="UP000569903">
    <property type="component" value="Unassembled WGS sequence"/>
</dbReference>
<reference evidence="1 2" key="1">
    <citation type="submission" date="2020-03" db="EMBL/GenBank/DDBJ databases">
        <title>Soil Listeria distribution.</title>
        <authorList>
            <person name="Liao J."/>
            <person name="Wiedmann M."/>
        </authorList>
    </citation>
    <scope>NUCLEOTIDE SEQUENCE [LARGE SCALE GENOMIC DNA]</scope>
    <source>
        <strain evidence="1 2">FSL L7-1614</strain>
    </source>
</reference>
<evidence type="ECO:0000313" key="2">
    <source>
        <dbReference type="Proteomes" id="UP000569903"/>
    </source>
</evidence>
<dbReference type="AlphaFoldDB" id="A0A841Z120"/>
<organism evidence="1 2">
    <name type="scientific">Listeria newyorkensis</name>
    <dbReference type="NCBI Taxonomy" id="1497681"/>
    <lineage>
        <taxon>Bacteria</taxon>
        <taxon>Bacillati</taxon>
        <taxon>Bacillota</taxon>
        <taxon>Bacilli</taxon>
        <taxon>Bacillales</taxon>
        <taxon>Listeriaceae</taxon>
        <taxon>Listeria</taxon>
    </lineage>
</organism>
<dbReference type="EMBL" id="JAARQN010000028">
    <property type="protein sequence ID" value="MBC1459360.1"/>
    <property type="molecule type" value="Genomic_DNA"/>
</dbReference>
<comment type="caution">
    <text evidence="1">The sequence shown here is derived from an EMBL/GenBank/DDBJ whole genome shotgun (WGS) entry which is preliminary data.</text>
</comment>
<sequence length="66" mass="8109">MITDNQVAYITIRIWLKHNPRDPEFKRRHEESCRLFEIFTETEQDDITDFMDRMDRYNMQLNRGGA</sequence>
<protein>
    <submittedName>
        <fullName evidence="1">Uncharacterized protein</fullName>
    </submittedName>
</protein>
<proteinExistence type="predicted"/>
<gene>
    <name evidence="1" type="ORF">HB850_16605</name>
</gene>
<evidence type="ECO:0000313" key="1">
    <source>
        <dbReference type="EMBL" id="MBC1459360.1"/>
    </source>
</evidence>